<organism evidence="1 2">
    <name type="scientific">Faecalibacterium prausnitzii</name>
    <dbReference type="NCBI Taxonomy" id="853"/>
    <lineage>
        <taxon>Bacteria</taxon>
        <taxon>Bacillati</taxon>
        <taxon>Bacillota</taxon>
        <taxon>Clostridia</taxon>
        <taxon>Eubacteriales</taxon>
        <taxon>Oscillospiraceae</taxon>
        <taxon>Faecalibacterium</taxon>
    </lineage>
</organism>
<reference evidence="1 2" key="1">
    <citation type="submission" date="2018-08" db="EMBL/GenBank/DDBJ databases">
        <title>A genome reference for cultivated species of the human gut microbiota.</title>
        <authorList>
            <person name="Zou Y."/>
            <person name="Xue W."/>
            <person name="Luo G."/>
        </authorList>
    </citation>
    <scope>NUCLEOTIDE SEQUENCE [LARGE SCALE GENOMIC DNA]</scope>
    <source>
        <strain evidence="1 2">AF36-11AT</strain>
    </source>
</reference>
<comment type="caution">
    <text evidence="1">The sequence shown here is derived from an EMBL/GenBank/DDBJ whole genome shotgun (WGS) entry which is preliminary data.</text>
</comment>
<name>A0A3E2TEI0_9FIRM</name>
<dbReference type="Proteomes" id="UP000261140">
    <property type="component" value="Unassembled WGS sequence"/>
</dbReference>
<sequence>MLRANAGIQGWQGKPGRLPAEETLQFEKKNSSHPPFRSVASFPLLQQRKRKRLPRRGGLQAAAPGHVRFFAGAF</sequence>
<evidence type="ECO:0000313" key="2">
    <source>
        <dbReference type="Proteomes" id="UP000261140"/>
    </source>
</evidence>
<gene>
    <name evidence="1" type="ORF">DWZ89_04405</name>
</gene>
<dbReference type="AlphaFoldDB" id="A0A3E2TEI0"/>
<dbReference type="EMBL" id="QVEQ01000002">
    <property type="protein sequence ID" value="RGB72782.1"/>
    <property type="molecule type" value="Genomic_DNA"/>
</dbReference>
<accession>A0A3E2TEI0</accession>
<protein>
    <submittedName>
        <fullName evidence="1">Uncharacterized protein</fullName>
    </submittedName>
</protein>
<evidence type="ECO:0000313" key="1">
    <source>
        <dbReference type="EMBL" id="RGB72782.1"/>
    </source>
</evidence>
<proteinExistence type="predicted"/>